<dbReference type="EMBL" id="AVNI01000001">
    <property type="protein sequence ID" value="EQD89769.1"/>
    <property type="molecule type" value="Genomic_DNA"/>
</dbReference>
<organism evidence="1 2">
    <name type="scientific">Helicobacter pylori SouthAfrica50</name>
    <dbReference type="NCBI Taxonomy" id="1352357"/>
    <lineage>
        <taxon>Bacteria</taxon>
        <taxon>Pseudomonadati</taxon>
        <taxon>Campylobacterota</taxon>
        <taxon>Epsilonproteobacteria</taxon>
        <taxon>Campylobacterales</taxon>
        <taxon>Helicobacteraceae</taxon>
        <taxon>Helicobacter</taxon>
    </lineage>
</organism>
<name>T2SE51_HELPX</name>
<gene>
    <name evidence="1" type="ORF">HPSA50_0161</name>
</gene>
<sequence>MALFLIINIYYKAHLKRIFSSVLTNANTKGFVCMGIILKN</sequence>
<comment type="caution">
    <text evidence="1">The sequence shown here is derived from an EMBL/GenBank/DDBJ whole genome shotgun (WGS) entry which is preliminary data.</text>
</comment>
<evidence type="ECO:0000313" key="1">
    <source>
        <dbReference type="EMBL" id="EQD89769.1"/>
    </source>
</evidence>
<accession>T2SE51</accession>
<dbReference type="AlphaFoldDB" id="T2SE51"/>
<protein>
    <submittedName>
        <fullName evidence="1">Uncharacterized protein</fullName>
    </submittedName>
</protein>
<dbReference type="PATRIC" id="fig|1352357.3.peg.161"/>
<evidence type="ECO:0000313" key="2">
    <source>
        <dbReference type="Proteomes" id="UP000015816"/>
    </source>
</evidence>
<proteinExistence type="predicted"/>
<dbReference type="Proteomes" id="UP000015816">
    <property type="component" value="Unassembled WGS sequence"/>
</dbReference>
<reference evidence="1 2" key="1">
    <citation type="journal article" date="2013" name="Genome Announc.">
        <title>Genome Sequences of Three hpAfrica2 Strains of Helicobacter pylori.</title>
        <authorList>
            <person name="Duncan S.S."/>
            <person name="Bertoli M.T."/>
            <person name="Kersulyte D."/>
            <person name="Valk P.L."/>
            <person name="Tamma S."/>
            <person name="Segal I."/>
            <person name="McClain M.S."/>
            <person name="Cover T.L."/>
            <person name="Berg D.E."/>
        </authorList>
    </citation>
    <scope>NUCLEOTIDE SEQUENCE [LARGE SCALE GENOMIC DNA]</scope>
    <source>
        <strain evidence="1 2">SouthAfrica50</strain>
    </source>
</reference>